<accession>A0ABY8NZC7</accession>
<dbReference type="Proteomes" id="UP001177592">
    <property type="component" value="Plasmid paNv_CAN17"/>
</dbReference>
<sequence length="616" mass="69281">MFKKNHTQNKGNCTVVESINTEENKKETQKLNGNEQKKSIPTIDSTKPSSKPFRELGYDSGIYYLISRKHLQVLPFKARDLKESNLLQLAPLSWWRKNYPQYNEAGNPKKTPDWSQAADDIIQECGNVGVYSSKAIRGLGFWRDGDRVIQHLGNILYDLTNDKKVSMLEPSLKGIYQRESIQTKRTTELASEELVDLFIKAINSIYWKDATHSQLFLGWIVLALFCGLLDWRPHIWVTGELGSGKSDTVLEAIRIALGSGNYISAKGSTTEAGARQRLKCNAIPFVLDEAEPNTNKDRLRLDAILTLLRNASSDDEALALKGTVSGESTAYRIRSMFCLASINTHITELADQSRISVLEIQKIPQTAESKTTFDFIKKTFLKLEREGFSYQLNNLMISRLATLEENLKIFVEAAGDHLGQARDGKQYGSLLAGFATLAHPEPADLATAKAYVEQLKLTEVVEENRDTKATSWDMCWLKMSAVKLQFRDSRSNIAVGEGIEMLRTLNNEELARIVGYEHSGTGKIANDQLDKAARQGQLEIERALRKLGIIYQDGTVSLYGCIGEGLYISYHCEEMSKGLANSTFQNWKQHLSRVGESAPKYIKIEGQARRARFLKF</sequence>
<gene>
    <name evidence="2" type="ORF">QE258_28110</name>
</gene>
<organism evidence="2 3">
    <name type="scientific">Arsenophonus nasoniae</name>
    <name type="common">son-killer infecting Nasonia vitripennis</name>
    <dbReference type="NCBI Taxonomy" id="638"/>
    <lineage>
        <taxon>Bacteria</taxon>
        <taxon>Pseudomonadati</taxon>
        <taxon>Pseudomonadota</taxon>
        <taxon>Gammaproteobacteria</taxon>
        <taxon>Enterobacterales</taxon>
        <taxon>Morganellaceae</taxon>
        <taxon>Arsenophonus</taxon>
    </lineage>
</organism>
<geneLocation type="plasmid" evidence="2 3">
    <name>paNv_CAN17</name>
</geneLocation>
<protein>
    <submittedName>
        <fullName evidence="2">Uncharacterized protein</fullName>
    </submittedName>
</protein>
<proteinExistence type="predicted"/>
<reference evidence="2" key="1">
    <citation type="submission" date="2023-04" db="EMBL/GenBank/DDBJ databases">
        <title>Genome dynamics across the evolutionary transition to endosymbiosis.</title>
        <authorList>
            <person name="Siozios S."/>
            <person name="Nadal-Jimenez P."/>
            <person name="Azagi T."/>
            <person name="Sprong H."/>
            <person name="Frost C.L."/>
            <person name="Parratt S.R."/>
            <person name="Taylor G."/>
            <person name="Brettell L."/>
            <person name="Lew K.C."/>
            <person name="Croft L."/>
            <person name="King K.C."/>
            <person name="Brockhurst M.A."/>
            <person name="Hypsa V."/>
            <person name="Novakova E."/>
            <person name="Darby A.C."/>
            <person name="Hurst G.D.D."/>
        </authorList>
    </citation>
    <scope>NUCLEOTIDE SEQUENCE</scope>
    <source>
        <strain evidence="2">ANv_CAN</strain>
        <plasmid evidence="2">paNv_CAN17</plasmid>
    </source>
</reference>
<evidence type="ECO:0000313" key="3">
    <source>
        <dbReference type="Proteomes" id="UP001177592"/>
    </source>
</evidence>
<name>A0ABY8NZC7_9GAMM</name>
<feature type="region of interest" description="Disordered" evidence="1">
    <location>
        <begin position="21"/>
        <end position="52"/>
    </location>
</feature>
<evidence type="ECO:0000256" key="1">
    <source>
        <dbReference type="SAM" id="MobiDB-lite"/>
    </source>
</evidence>
<keyword evidence="2" id="KW-0614">Plasmid</keyword>
<dbReference type="EMBL" id="CP123540">
    <property type="protein sequence ID" value="WGM09206.1"/>
    <property type="molecule type" value="Genomic_DNA"/>
</dbReference>
<keyword evidence="3" id="KW-1185">Reference proteome</keyword>
<evidence type="ECO:0000313" key="2">
    <source>
        <dbReference type="EMBL" id="WGM09206.1"/>
    </source>
</evidence>
<dbReference type="RefSeq" id="WP_280632713.1">
    <property type="nucleotide sequence ID" value="NZ_CP123540.1"/>
</dbReference>